<comment type="caution">
    <text evidence="3">The sequence shown here is derived from an EMBL/GenBank/DDBJ whole genome shotgun (WGS) entry which is preliminary data.</text>
</comment>
<gene>
    <name evidence="3" type="ORF">PVAND_015867</name>
</gene>
<proteinExistence type="predicted"/>
<dbReference type="Proteomes" id="UP001107558">
    <property type="component" value="Chromosome 4"/>
</dbReference>
<protein>
    <recommendedName>
        <fullName evidence="2">Chitin-binding type-2 domain-containing protein</fullName>
    </recommendedName>
</protein>
<dbReference type="SUPFAM" id="SSF57625">
    <property type="entry name" value="Invertebrate chitin-binding proteins"/>
    <property type="match status" value="1"/>
</dbReference>
<dbReference type="EMBL" id="JADBJN010000004">
    <property type="protein sequence ID" value="KAG5667902.1"/>
    <property type="molecule type" value="Genomic_DNA"/>
</dbReference>
<reference evidence="3" key="1">
    <citation type="submission" date="2021-03" db="EMBL/GenBank/DDBJ databases">
        <title>Chromosome level genome of the anhydrobiotic midge Polypedilum vanderplanki.</title>
        <authorList>
            <person name="Yoshida Y."/>
            <person name="Kikawada T."/>
            <person name="Gusev O."/>
        </authorList>
    </citation>
    <scope>NUCLEOTIDE SEQUENCE</scope>
    <source>
        <strain evidence="3">NIAS01</strain>
        <tissue evidence="3">Whole body or cell culture</tissue>
    </source>
</reference>
<dbReference type="Pfam" id="PF01607">
    <property type="entry name" value="CBM_14"/>
    <property type="match status" value="1"/>
</dbReference>
<dbReference type="GO" id="GO:0005576">
    <property type="term" value="C:extracellular region"/>
    <property type="evidence" value="ECO:0007669"/>
    <property type="project" value="InterPro"/>
</dbReference>
<evidence type="ECO:0000313" key="3">
    <source>
        <dbReference type="EMBL" id="KAG5667902.1"/>
    </source>
</evidence>
<keyword evidence="1" id="KW-0732">Signal</keyword>
<organism evidence="3 4">
    <name type="scientific">Polypedilum vanderplanki</name>
    <name type="common">Sleeping chironomid midge</name>
    <dbReference type="NCBI Taxonomy" id="319348"/>
    <lineage>
        <taxon>Eukaryota</taxon>
        <taxon>Metazoa</taxon>
        <taxon>Ecdysozoa</taxon>
        <taxon>Arthropoda</taxon>
        <taxon>Hexapoda</taxon>
        <taxon>Insecta</taxon>
        <taxon>Pterygota</taxon>
        <taxon>Neoptera</taxon>
        <taxon>Endopterygota</taxon>
        <taxon>Diptera</taxon>
        <taxon>Nematocera</taxon>
        <taxon>Chironomoidea</taxon>
        <taxon>Chironomidae</taxon>
        <taxon>Chironominae</taxon>
        <taxon>Polypedilum</taxon>
        <taxon>Polypedilum</taxon>
    </lineage>
</organism>
<sequence length="105" mass="11791">MKFLILCTFVTFSVAQIPTFPIFPPNLSTTTTARSNLPPMEPMVPNFPIFPPAQTTLRPGQIMDFQTYLPDTTNCRGFFICNAGYAWPMNCPPSITGNVVWSQQR</sequence>
<evidence type="ECO:0000259" key="2">
    <source>
        <dbReference type="Pfam" id="PF01607"/>
    </source>
</evidence>
<accession>A0A9J6BEE5</accession>
<dbReference type="InterPro" id="IPR002557">
    <property type="entry name" value="Chitin-bd_dom"/>
</dbReference>
<feature type="chain" id="PRO_5039913651" description="Chitin-binding type-2 domain-containing protein" evidence="1">
    <location>
        <begin position="16"/>
        <end position="105"/>
    </location>
</feature>
<dbReference type="AlphaFoldDB" id="A0A9J6BEE5"/>
<dbReference type="InterPro" id="IPR036508">
    <property type="entry name" value="Chitin-bd_dom_sf"/>
</dbReference>
<evidence type="ECO:0000256" key="1">
    <source>
        <dbReference type="SAM" id="SignalP"/>
    </source>
</evidence>
<name>A0A9J6BEE5_POLVA</name>
<feature type="signal peptide" evidence="1">
    <location>
        <begin position="1"/>
        <end position="15"/>
    </location>
</feature>
<dbReference type="GO" id="GO:0008061">
    <property type="term" value="F:chitin binding"/>
    <property type="evidence" value="ECO:0007669"/>
    <property type="project" value="InterPro"/>
</dbReference>
<evidence type="ECO:0000313" key="4">
    <source>
        <dbReference type="Proteomes" id="UP001107558"/>
    </source>
</evidence>
<keyword evidence="4" id="KW-1185">Reference proteome</keyword>
<feature type="domain" description="Chitin-binding type-2" evidence="2">
    <location>
        <begin position="67"/>
        <end position="93"/>
    </location>
</feature>